<organism evidence="5 6">
    <name type="scientific">Chloroflexus islandicus</name>
    <dbReference type="NCBI Taxonomy" id="1707952"/>
    <lineage>
        <taxon>Bacteria</taxon>
        <taxon>Bacillati</taxon>
        <taxon>Chloroflexota</taxon>
        <taxon>Chloroflexia</taxon>
        <taxon>Chloroflexales</taxon>
        <taxon>Chloroflexineae</taxon>
        <taxon>Chloroflexaceae</taxon>
        <taxon>Chloroflexus</taxon>
    </lineage>
</organism>
<dbReference type="SUPFAM" id="SSF53822">
    <property type="entry name" value="Periplasmic binding protein-like I"/>
    <property type="match status" value="1"/>
</dbReference>
<dbReference type="PRINTS" id="PR00036">
    <property type="entry name" value="HTHLACI"/>
</dbReference>
<dbReference type="GO" id="GO:0000976">
    <property type="term" value="F:transcription cis-regulatory region binding"/>
    <property type="evidence" value="ECO:0007669"/>
    <property type="project" value="TreeGrafter"/>
</dbReference>
<evidence type="ECO:0000256" key="3">
    <source>
        <dbReference type="ARBA" id="ARBA00023163"/>
    </source>
</evidence>
<dbReference type="InterPro" id="IPR028082">
    <property type="entry name" value="Peripla_BP_I"/>
</dbReference>
<keyword evidence="3" id="KW-0804">Transcription</keyword>
<dbReference type="EMBL" id="LWQS01000046">
    <property type="protein sequence ID" value="OAN46270.1"/>
    <property type="molecule type" value="Genomic_DNA"/>
</dbReference>
<dbReference type="SUPFAM" id="SSF47413">
    <property type="entry name" value="lambda repressor-like DNA-binding domains"/>
    <property type="match status" value="1"/>
</dbReference>
<proteinExistence type="predicted"/>
<dbReference type="PANTHER" id="PTHR30146:SF109">
    <property type="entry name" value="HTH-TYPE TRANSCRIPTIONAL REGULATOR GALS"/>
    <property type="match status" value="1"/>
</dbReference>
<evidence type="ECO:0000256" key="1">
    <source>
        <dbReference type="ARBA" id="ARBA00023015"/>
    </source>
</evidence>
<gene>
    <name evidence="5" type="ORF">A6A03_12895</name>
</gene>
<keyword evidence="6" id="KW-1185">Reference proteome</keyword>
<accession>A0A178MBU4</accession>
<dbReference type="PROSITE" id="PS00356">
    <property type="entry name" value="HTH_LACI_1"/>
    <property type="match status" value="1"/>
</dbReference>
<keyword evidence="1" id="KW-0805">Transcription regulation</keyword>
<dbReference type="InterPro" id="IPR046335">
    <property type="entry name" value="LacI/GalR-like_sensor"/>
</dbReference>
<comment type="caution">
    <text evidence="5">The sequence shown here is derived from an EMBL/GenBank/DDBJ whole genome shotgun (WGS) entry which is preliminary data.</text>
</comment>
<dbReference type="OrthoDB" id="9788209at2"/>
<dbReference type="Gene3D" id="1.10.260.40">
    <property type="entry name" value="lambda repressor-like DNA-binding domains"/>
    <property type="match status" value="1"/>
</dbReference>
<protein>
    <submittedName>
        <fullName evidence="5">LacI family transcriptional regulator</fullName>
    </submittedName>
</protein>
<dbReference type="CDD" id="cd06267">
    <property type="entry name" value="PBP1_LacI_sugar_binding-like"/>
    <property type="match status" value="1"/>
</dbReference>
<evidence type="ECO:0000313" key="6">
    <source>
        <dbReference type="Proteomes" id="UP000078287"/>
    </source>
</evidence>
<dbReference type="PANTHER" id="PTHR30146">
    <property type="entry name" value="LACI-RELATED TRANSCRIPTIONAL REPRESSOR"/>
    <property type="match status" value="1"/>
</dbReference>
<dbReference type="GO" id="GO:0003700">
    <property type="term" value="F:DNA-binding transcription factor activity"/>
    <property type="evidence" value="ECO:0007669"/>
    <property type="project" value="TreeGrafter"/>
</dbReference>
<dbReference type="Proteomes" id="UP000078287">
    <property type="component" value="Unassembled WGS sequence"/>
</dbReference>
<evidence type="ECO:0000256" key="2">
    <source>
        <dbReference type="ARBA" id="ARBA00023125"/>
    </source>
</evidence>
<dbReference type="SMART" id="SM00354">
    <property type="entry name" value="HTH_LACI"/>
    <property type="match status" value="1"/>
</dbReference>
<dbReference type="Pfam" id="PF00356">
    <property type="entry name" value="LacI"/>
    <property type="match status" value="1"/>
</dbReference>
<dbReference type="STRING" id="1707952.A6A03_12895"/>
<reference evidence="5 6" key="1">
    <citation type="submission" date="2016-04" db="EMBL/GenBank/DDBJ databases">
        <title>Chloroflexus islandicus sp. nov., a thermophilic filamentous anoxygenic phototrophic bacterium from geyser Strokkur (Iceland).</title>
        <authorList>
            <person name="Gaisin V.A."/>
            <person name="Kalashnikov A.M."/>
            <person name="Sukhacheva M.V."/>
            <person name="Grouzdev D.S."/>
            <person name="Ivanov T.M."/>
            <person name="Kuznetsov B."/>
            <person name="Gorlenko V.M."/>
        </authorList>
    </citation>
    <scope>NUCLEOTIDE SEQUENCE [LARGE SCALE GENOMIC DNA]</scope>
    <source>
        <strain evidence="6">isl-2</strain>
    </source>
</reference>
<dbReference type="CDD" id="cd01392">
    <property type="entry name" value="HTH_LacI"/>
    <property type="match status" value="1"/>
</dbReference>
<keyword evidence="2" id="KW-0238">DNA-binding</keyword>
<feature type="domain" description="HTH lacI-type" evidence="4">
    <location>
        <begin position="3"/>
        <end position="57"/>
    </location>
</feature>
<dbReference type="AlphaFoldDB" id="A0A178MBU4"/>
<evidence type="ECO:0000259" key="4">
    <source>
        <dbReference type="PROSITE" id="PS50932"/>
    </source>
</evidence>
<dbReference type="Gene3D" id="3.40.50.2300">
    <property type="match status" value="2"/>
</dbReference>
<dbReference type="Pfam" id="PF13377">
    <property type="entry name" value="Peripla_BP_3"/>
    <property type="match status" value="1"/>
</dbReference>
<sequence length="339" mass="36875">MNITLDDIARRAGVSRATASRVINNHPHVNPAVRERVWQAIRETNYQPNLPARSLASRRSQVIGIIIPQPIHTLFADPYFPLLIEGIAHVCNERQFSIMLDLATTTDSDPYRHLGRRGFLEGAIVASAVEDQFLLQWLAQETIPVVSVGRITSLQAIPYVDVNNRYGARMLVEHLLSQGYRRIATITGPMNIVAGRDRFAGYSDALHAAGLPVLPELVVEGNFSEQSGFTAMQTLLRLVPIPDAVFAASDMMALGALKALRAAGLSVPGDIGLAGFDDIPLAAAMTPALTTVRQPIGELGQTAAQLLLDRLATDSLAPVTQRVMLPTELVIRDSCVRQH</sequence>
<dbReference type="InterPro" id="IPR000843">
    <property type="entry name" value="HTH_LacI"/>
</dbReference>
<name>A0A178MBU4_9CHLR</name>
<evidence type="ECO:0000313" key="5">
    <source>
        <dbReference type="EMBL" id="OAN46270.1"/>
    </source>
</evidence>
<dbReference type="InterPro" id="IPR010982">
    <property type="entry name" value="Lambda_DNA-bd_dom_sf"/>
</dbReference>
<dbReference type="PROSITE" id="PS50932">
    <property type="entry name" value="HTH_LACI_2"/>
    <property type="match status" value="1"/>
</dbReference>